<evidence type="ECO:0000259" key="9">
    <source>
        <dbReference type="Pfam" id="PF08241"/>
    </source>
</evidence>
<evidence type="ECO:0000313" key="10">
    <source>
        <dbReference type="EMBL" id="ACR69995.1"/>
    </source>
</evidence>
<sequence length="255" mass="28017">MSQCDWVNKPALAAAFSRAAHSYDGAAAFQRRCGERLLALLPAEGLGRKALDAGCGTGYFSRRLTAMDYRATALDLAPGMLAQARQINSARDYLLADMEHLPLSAGCVDLCFCNLAIQWCASLPRALSELMRVTRPGGRVVFSTLADGSLQELGTAWLQVDGRRHVNPFLSVDQIAAACAPYHHRLTFHQERCYFPDVLALMRSLKEIGATHLHEGRHGGLNGRQRLARLAQVYPRDAHGVALSYQLVVGELMRE</sequence>
<dbReference type="GO" id="GO:0009102">
    <property type="term" value="P:biotin biosynthetic process"/>
    <property type="evidence" value="ECO:0007669"/>
    <property type="project" value="UniProtKB-UniRule"/>
</dbReference>
<protein>
    <recommendedName>
        <fullName evidence="3 8">Malonyl-[acyl-carrier protein] O-methyltransferase</fullName>
        <shortName evidence="8">Malonyl-ACP O-methyltransferase</shortName>
        <ecNumber evidence="3 8">2.1.1.197</ecNumber>
    </recommendedName>
    <alternativeName>
        <fullName evidence="8">Biotin synthesis protein BioC</fullName>
    </alternativeName>
</protein>
<dbReference type="HOGENOM" id="CLU_046586_2_2_6"/>
<dbReference type="GO" id="GO:0102130">
    <property type="term" value="F:malonyl-CoA methyltransferase activity"/>
    <property type="evidence" value="ECO:0007669"/>
    <property type="project" value="UniProtKB-EC"/>
</dbReference>
<dbReference type="OrthoDB" id="9760689at2"/>
<dbReference type="PANTHER" id="PTHR43591:SF99">
    <property type="entry name" value="OS06G0646000 PROTEIN"/>
    <property type="match status" value="1"/>
</dbReference>
<dbReference type="CDD" id="cd02440">
    <property type="entry name" value="AdoMet_MTases"/>
    <property type="match status" value="1"/>
</dbReference>
<dbReference type="GO" id="GO:0008757">
    <property type="term" value="F:S-adenosylmethionine-dependent methyltransferase activity"/>
    <property type="evidence" value="ECO:0007669"/>
    <property type="project" value="InterPro"/>
</dbReference>
<reference evidence="10 11" key="2">
    <citation type="journal article" date="2012" name="J. Bacteriol.">
        <title>Genome Sequence of Edwardsiella ictaluri 93-146, a Strain Associated with a Natural Channel Catfish Outbreak of Enteric Septicemia of Catfish.</title>
        <authorList>
            <person name="Williams M.L."/>
            <person name="Gillaspy A.F."/>
            <person name="Dyer D.W."/>
            <person name="Thune R.L."/>
            <person name="Waldbieser G.C."/>
            <person name="Schuster S.C."/>
            <person name="Gipson J."/>
            <person name="Zaitshik J."/>
            <person name="Landry C."/>
            <person name="Banes M.M."/>
            <person name="Lawrence M.L."/>
        </authorList>
    </citation>
    <scope>NUCLEOTIDE SEQUENCE [LARGE SCALE GENOMIC DNA]</scope>
    <source>
        <strain evidence="10 11">93-146</strain>
    </source>
</reference>
<keyword evidence="7 8" id="KW-0093">Biotin biosynthesis</keyword>
<dbReference type="RefSeq" id="WP_015872093.1">
    <property type="nucleotide sequence ID" value="NC_012779.2"/>
</dbReference>
<dbReference type="NCBIfam" id="TIGR02072">
    <property type="entry name" value="BioC"/>
    <property type="match status" value="1"/>
</dbReference>
<comment type="similarity">
    <text evidence="8">Belongs to the methyltransferase superfamily.</text>
</comment>
<evidence type="ECO:0000256" key="4">
    <source>
        <dbReference type="ARBA" id="ARBA00022603"/>
    </source>
</evidence>
<reference evidence="11" key="1">
    <citation type="submission" date="2009-03" db="EMBL/GenBank/DDBJ databases">
        <title>Complete genome sequence of Edwardsiella ictaluri 93-146.</title>
        <authorList>
            <person name="Williams M.L."/>
            <person name="Gillaspy A.F."/>
            <person name="Dyer D.W."/>
            <person name="Thune R.L."/>
            <person name="Waldbieser G.C."/>
            <person name="Schuster S.C."/>
            <person name="Gipson J."/>
            <person name="Zaitshik J."/>
            <person name="Landry C."/>
            <person name="Lawrence M.L."/>
        </authorList>
    </citation>
    <scope>NUCLEOTIDE SEQUENCE [LARGE SCALE GENOMIC DNA]</scope>
    <source>
        <strain evidence="11">93-146</strain>
    </source>
</reference>
<dbReference type="InterPro" id="IPR011814">
    <property type="entry name" value="BioC"/>
</dbReference>
<evidence type="ECO:0000256" key="5">
    <source>
        <dbReference type="ARBA" id="ARBA00022679"/>
    </source>
</evidence>
<keyword evidence="6 8" id="KW-0949">S-adenosyl-L-methionine</keyword>
<dbReference type="GO" id="GO:0010340">
    <property type="term" value="F:carboxyl-O-methyltransferase activity"/>
    <property type="evidence" value="ECO:0007669"/>
    <property type="project" value="UniProtKB-UniRule"/>
</dbReference>
<dbReference type="PATRIC" id="fig|634503.3.peg.2532"/>
<organism evidence="10 11">
    <name type="scientific">Edwardsiella ictaluri (strain 93-146)</name>
    <dbReference type="NCBI Taxonomy" id="634503"/>
    <lineage>
        <taxon>Bacteria</taxon>
        <taxon>Pseudomonadati</taxon>
        <taxon>Pseudomonadota</taxon>
        <taxon>Gammaproteobacteria</taxon>
        <taxon>Enterobacterales</taxon>
        <taxon>Hafniaceae</taxon>
        <taxon>Edwardsiella</taxon>
    </lineage>
</organism>
<gene>
    <name evidence="8" type="primary">bioC</name>
    <name evidence="10" type="ordered locus">NT01EI_2828</name>
</gene>
<accession>C5BEJ5</accession>
<evidence type="ECO:0000256" key="8">
    <source>
        <dbReference type="HAMAP-Rule" id="MF_00835"/>
    </source>
</evidence>
<dbReference type="KEGG" id="eic:NT01EI_2828"/>
<dbReference type="STRING" id="67780.B6E78_06070"/>
<evidence type="ECO:0000256" key="7">
    <source>
        <dbReference type="ARBA" id="ARBA00022756"/>
    </source>
</evidence>
<dbReference type="Proteomes" id="UP000001485">
    <property type="component" value="Chromosome"/>
</dbReference>
<dbReference type="HAMAP" id="MF_00835">
    <property type="entry name" value="BioC"/>
    <property type="match status" value="1"/>
</dbReference>
<evidence type="ECO:0000256" key="2">
    <source>
        <dbReference type="ARBA" id="ARBA00004746"/>
    </source>
</evidence>
<dbReference type="SUPFAM" id="SSF53335">
    <property type="entry name" value="S-adenosyl-L-methionine-dependent methyltransferases"/>
    <property type="match status" value="1"/>
</dbReference>
<evidence type="ECO:0000313" key="11">
    <source>
        <dbReference type="Proteomes" id="UP000001485"/>
    </source>
</evidence>
<proteinExistence type="inferred from homology"/>
<comment type="catalytic activity">
    <reaction evidence="1 8">
        <text>malonyl-[ACP] + S-adenosyl-L-methionine = malonyl-[ACP] methyl ester + S-adenosyl-L-homocysteine</text>
        <dbReference type="Rhea" id="RHEA:17105"/>
        <dbReference type="Rhea" id="RHEA-COMP:9623"/>
        <dbReference type="Rhea" id="RHEA-COMP:9954"/>
        <dbReference type="ChEBI" id="CHEBI:57856"/>
        <dbReference type="ChEBI" id="CHEBI:59789"/>
        <dbReference type="ChEBI" id="CHEBI:78449"/>
        <dbReference type="ChEBI" id="CHEBI:78845"/>
        <dbReference type="EC" id="2.1.1.197"/>
    </reaction>
</comment>
<evidence type="ECO:0000256" key="6">
    <source>
        <dbReference type="ARBA" id="ARBA00022691"/>
    </source>
</evidence>
<dbReference type="UniPathway" id="UPA00078"/>
<keyword evidence="5 8" id="KW-0808">Transferase</keyword>
<dbReference type="InterPro" id="IPR029063">
    <property type="entry name" value="SAM-dependent_MTases_sf"/>
</dbReference>
<dbReference type="EC" id="2.1.1.197" evidence="3 8"/>
<evidence type="ECO:0000256" key="1">
    <source>
        <dbReference type="ARBA" id="ARBA00000852"/>
    </source>
</evidence>
<keyword evidence="4 8" id="KW-0489">Methyltransferase</keyword>
<dbReference type="GeneID" id="69539714"/>
<feature type="domain" description="Methyltransferase type 11" evidence="9">
    <location>
        <begin position="51"/>
        <end position="142"/>
    </location>
</feature>
<evidence type="ECO:0000256" key="3">
    <source>
        <dbReference type="ARBA" id="ARBA00012327"/>
    </source>
</evidence>
<name>C5BEJ5_EDWI9</name>
<dbReference type="Pfam" id="PF08241">
    <property type="entry name" value="Methyltransf_11"/>
    <property type="match status" value="1"/>
</dbReference>
<dbReference type="GO" id="GO:0032259">
    <property type="term" value="P:methylation"/>
    <property type="evidence" value="ECO:0007669"/>
    <property type="project" value="UniProtKB-KW"/>
</dbReference>
<dbReference type="EMBL" id="CP001600">
    <property type="protein sequence ID" value="ACR69995.1"/>
    <property type="molecule type" value="Genomic_DNA"/>
</dbReference>
<dbReference type="Gene3D" id="3.40.50.150">
    <property type="entry name" value="Vaccinia Virus protein VP39"/>
    <property type="match status" value="1"/>
</dbReference>
<comment type="function">
    <text evidence="8">Converts the free carboxyl group of a malonyl-thioester to its methyl ester by transfer of a methyl group from S-adenosyl-L-methionine (SAM). It allows to synthesize pimeloyl-ACP via the fatty acid synthetic pathway.</text>
</comment>
<dbReference type="AlphaFoldDB" id="C5BEJ5"/>
<dbReference type="InterPro" id="IPR013216">
    <property type="entry name" value="Methyltransf_11"/>
</dbReference>
<dbReference type="PANTHER" id="PTHR43591">
    <property type="entry name" value="METHYLTRANSFERASE"/>
    <property type="match status" value="1"/>
</dbReference>
<comment type="pathway">
    <text evidence="2 8">Cofactor biosynthesis; biotin biosynthesis.</text>
</comment>